<keyword evidence="3 7" id="KW-1133">Transmembrane helix</keyword>
<feature type="transmembrane region" description="Helical" evidence="7">
    <location>
        <begin position="29"/>
        <end position="48"/>
    </location>
</feature>
<dbReference type="InterPro" id="IPR051533">
    <property type="entry name" value="WaaL-like"/>
</dbReference>
<feature type="transmembrane region" description="Helical" evidence="7">
    <location>
        <begin position="342"/>
        <end position="375"/>
    </location>
</feature>
<feature type="domain" description="O-antigen ligase-related" evidence="8">
    <location>
        <begin position="190"/>
        <end position="326"/>
    </location>
</feature>
<dbReference type="InterPro" id="IPR019734">
    <property type="entry name" value="TPR_rpt"/>
</dbReference>
<feature type="transmembrane region" description="Helical" evidence="7">
    <location>
        <begin position="309"/>
        <end position="330"/>
    </location>
</feature>
<feature type="transmembrane region" description="Helical" evidence="7">
    <location>
        <begin position="224"/>
        <end position="243"/>
    </location>
</feature>
<name>A0A0G1RID7_9BACT</name>
<gene>
    <name evidence="9" type="ORF">UX80_C0027G0001</name>
</gene>
<feature type="repeat" description="TPR" evidence="5">
    <location>
        <begin position="588"/>
        <end position="621"/>
    </location>
</feature>
<comment type="subcellular location">
    <subcellularLocation>
        <location evidence="1">Membrane</location>
        <topology evidence="1">Multi-pass membrane protein</topology>
    </subcellularLocation>
</comment>
<evidence type="ECO:0000256" key="2">
    <source>
        <dbReference type="ARBA" id="ARBA00022692"/>
    </source>
</evidence>
<organism evidence="9 10">
    <name type="scientific">Candidatus Amesbacteria bacterium GW2011_GWA2_47_11b</name>
    <dbReference type="NCBI Taxonomy" id="1618358"/>
    <lineage>
        <taxon>Bacteria</taxon>
        <taxon>Candidatus Amesiibacteriota</taxon>
    </lineage>
</organism>
<reference evidence="9 10" key="1">
    <citation type="journal article" date="2015" name="Nature">
        <title>rRNA introns, odd ribosomes, and small enigmatic genomes across a large radiation of phyla.</title>
        <authorList>
            <person name="Brown C.T."/>
            <person name="Hug L.A."/>
            <person name="Thomas B.C."/>
            <person name="Sharon I."/>
            <person name="Castelle C.J."/>
            <person name="Singh A."/>
            <person name="Wilkins M.J."/>
            <person name="Williams K.H."/>
            <person name="Banfield J.F."/>
        </authorList>
    </citation>
    <scope>NUCLEOTIDE SEQUENCE [LARGE SCALE GENOMIC DNA]</scope>
</reference>
<evidence type="ECO:0000256" key="3">
    <source>
        <dbReference type="ARBA" id="ARBA00022989"/>
    </source>
</evidence>
<dbReference type="SUPFAM" id="SSF48452">
    <property type="entry name" value="TPR-like"/>
    <property type="match status" value="1"/>
</dbReference>
<dbReference type="PANTHER" id="PTHR37422:SF13">
    <property type="entry name" value="LIPOPOLYSACCHARIDE BIOSYNTHESIS PROTEIN PA4999-RELATED"/>
    <property type="match status" value="1"/>
</dbReference>
<dbReference type="Gene3D" id="1.25.40.10">
    <property type="entry name" value="Tetratricopeptide repeat domain"/>
    <property type="match status" value="1"/>
</dbReference>
<feature type="transmembrane region" description="Helical" evidence="7">
    <location>
        <begin position="118"/>
        <end position="138"/>
    </location>
</feature>
<dbReference type="STRING" id="1618358.UX80_C0027G0001"/>
<evidence type="ECO:0000256" key="6">
    <source>
        <dbReference type="SAM" id="MobiDB-lite"/>
    </source>
</evidence>
<dbReference type="PANTHER" id="PTHR37422">
    <property type="entry name" value="TEICHURONIC ACID BIOSYNTHESIS PROTEIN TUAE"/>
    <property type="match status" value="1"/>
</dbReference>
<feature type="transmembrane region" description="Helical" evidence="7">
    <location>
        <begin position="60"/>
        <end position="77"/>
    </location>
</feature>
<dbReference type="Pfam" id="PF04932">
    <property type="entry name" value="Wzy_C"/>
    <property type="match status" value="1"/>
</dbReference>
<accession>A0A0G1RID7</accession>
<keyword evidence="4 7" id="KW-0472">Membrane</keyword>
<keyword evidence="2 7" id="KW-0812">Transmembrane</keyword>
<evidence type="ECO:0000259" key="8">
    <source>
        <dbReference type="Pfam" id="PF04932"/>
    </source>
</evidence>
<protein>
    <recommendedName>
        <fullName evidence="8">O-antigen ligase-related domain-containing protein</fullName>
    </recommendedName>
</protein>
<keyword evidence="5" id="KW-0802">TPR repeat</keyword>
<dbReference type="Pfam" id="PF13414">
    <property type="entry name" value="TPR_11"/>
    <property type="match status" value="1"/>
</dbReference>
<evidence type="ECO:0000313" key="9">
    <source>
        <dbReference type="EMBL" id="KKU57074.1"/>
    </source>
</evidence>
<evidence type="ECO:0000256" key="1">
    <source>
        <dbReference type="ARBA" id="ARBA00004141"/>
    </source>
</evidence>
<feature type="repeat" description="TPR" evidence="5">
    <location>
        <begin position="554"/>
        <end position="587"/>
    </location>
</feature>
<feature type="transmembrane region" description="Helical" evidence="7">
    <location>
        <begin position="89"/>
        <end position="106"/>
    </location>
</feature>
<dbReference type="GO" id="GO:0016020">
    <property type="term" value="C:membrane"/>
    <property type="evidence" value="ECO:0007669"/>
    <property type="project" value="UniProtKB-SubCell"/>
</dbReference>
<dbReference type="InterPro" id="IPR007016">
    <property type="entry name" value="O-antigen_ligase-rel_domated"/>
</dbReference>
<dbReference type="InterPro" id="IPR011990">
    <property type="entry name" value="TPR-like_helical_dom_sf"/>
</dbReference>
<feature type="transmembrane region" description="Helical" evidence="7">
    <location>
        <begin position="402"/>
        <end position="423"/>
    </location>
</feature>
<feature type="region of interest" description="Disordered" evidence="6">
    <location>
        <begin position="634"/>
        <end position="686"/>
    </location>
</feature>
<evidence type="ECO:0000256" key="7">
    <source>
        <dbReference type="SAM" id="Phobius"/>
    </source>
</evidence>
<evidence type="ECO:0000313" key="10">
    <source>
        <dbReference type="Proteomes" id="UP000034307"/>
    </source>
</evidence>
<evidence type="ECO:0000256" key="4">
    <source>
        <dbReference type="ARBA" id="ARBA00023136"/>
    </source>
</evidence>
<feature type="compositionally biased region" description="Polar residues" evidence="6">
    <location>
        <begin position="670"/>
        <end position="686"/>
    </location>
</feature>
<feature type="transmembrane region" description="Helical" evidence="7">
    <location>
        <begin position="150"/>
        <end position="171"/>
    </location>
</feature>
<feature type="compositionally biased region" description="Polar residues" evidence="6">
    <location>
        <begin position="641"/>
        <end position="654"/>
    </location>
</feature>
<dbReference type="EMBL" id="LCNO01000027">
    <property type="protein sequence ID" value="KKU57074.1"/>
    <property type="molecule type" value="Genomic_DNA"/>
</dbReference>
<sequence>MRTGRDLVRLAILTNLTYCCLIELTMKRAGFYITTIGVFLLPFFFLPITSEFYDFNKQALVIFLALASLLILTASFVAERQVTFTFSPFGLPVLALLVSLGLSTFLRSPNRADALLDPAQTGTFLALTVMFFTVTNFIRSKTQLDVFTTVLNLAAAALGLVTILWFSGLALKIPLISNIQFLNSATWSPTGSPLATLTLFLAFIPFLVFQLLREKTLHLKSGILAVSFALVLVASGLISYRLFLSPDVSTRPMFLPHRVSWAIALEALKISPILGTGPGTYLADFTQFRPVSYNLTPNWAVRFTTASNFYLQLFSTLGLVGLTAYLWLIYRTTITYRKSANFHLLPILVIFATQLFLPAYFIQIVFLFLFLILAVASLKLSGSSLIQESTIDLVAASSKSSFLPIISLILAIVISIPTGYFFIRSYQAEVLFQKALTAATKNDGKTTYDTLIKAISTNPSRDTYRVVYSQTNLLLANALASNQNLTDTDRNTITQLVQQAIREAKNAVALNPTKVTNLENLAGVYRNLLNFAQGADAWTIASYRQAIALDPTNPNLRIALGGVYYAQKNWDEATRLFQSAIDLKPDLANAHYNLAAAYRERADYPKAVASLETVLTLLDKSSADYTKASSELEELRKKVGTPTSSVQPPTSALTQPEPLPTPKVNPPLQLDQSLSPEAPATPSSNP</sequence>
<dbReference type="SMART" id="SM00028">
    <property type="entry name" value="TPR"/>
    <property type="match status" value="4"/>
</dbReference>
<proteinExistence type="predicted"/>
<dbReference type="AlphaFoldDB" id="A0A0G1RID7"/>
<dbReference type="Proteomes" id="UP000034307">
    <property type="component" value="Unassembled WGS sequence"/>
</dbReference>
<dbReference type="PROSITE" id="PS50005">
    <property type="entry name" value="TPR"/>
    <property type="match status" value="2"/>
</dbReference>
<feature type="transmembrane region" description="Helical" evidence="7">
    <location>
        <begin position="191"/>
        <end position="212"/>
    </location>
</feature>
<comment type="caution">
    <text evidence="9">The sequence shown here is derived from an EMBL/GenBank/DDBJ whole genome shotgun (WGS) entry which is preliminary data.</text>
</comment>
<evidence type="ECO:0000256" key="5">
    <source>
        <dbReference type="PROSITE-ProRule" id="PRU00339"/>
    </source>
</evidence>